<organism evidence="1">
    <name type="scientific">marine sediment metagenome</name>
    <dbReference type="NCBI Taxonomy" id="412755"/>
    <lineage>
        <taxon>unclassified sequences</taxon>
        <taxon>metagenomes</taxon>
        <taxon>ecological metagenomes</taxon>
    </lineage>
</organism>
<proteinExistence type="predicted"/>
<accession>X0SDX8</accession>
<name>X0SDX8_9ZZZZ</name>
<reference evidence="1" key="1">
    <citation type="journal article" date="2014" name="Front. Microbiol.">
        <title>High frequency of phylogenetically diverse reductive dehalogenase-homologous genes in deep subseafloor sedimentary metagenomes.</title>
        <authorList>
            <person name="Kawai M."/>
            <person name="Futagami T."/>
            <person name="Toyoda A."/>
            <person name="Takaki Y."/>
            <person name="Nishi S."/>
            <person name="Hori S."/>
            <person name="Arai W."/>
            <person name="Tsubouchi T."/>
            <person name="Morono Y."/>
            <person name="Uchiyama I."/>
            <person name="Ito T."/>
            <person name="Fujiyama A."/>
            <person name="Inagaki F."/>
            <person name="Takami H."/>
        </authorList>
    </citation>
    <scope>NUCLEOTIDE SEQUENCE</scope>
    <source>
        <strain evidence="1">Expedition CK06-06</strain>
    </source>
</reference>
<evidence type="ECO:0000313" key="1">
    <source>
        <dbReference type="EMBL" id="GAF79209.1"/>
    </source>
</evidence>
<dbReference type="EMBL" id="BARS01003204">
    <property type="protein sequence ID" value="GAF79209.1"/>
    <property type="molecule type" value="Genomic_DNA"/>
</dbReference>
<dbReference type="AlphaFoldDB" id="X0SDX8"/>
<protein>
    <submittedName>
        <fullName evidence="1">Uncharacterized protein</fullName>
    </submittedName>
</protein>
<sequence length="170" mass="19184">MTKRKRKPVHANPDGLPVTKVKRTAKGVVTGQVRAIAKAVEDVQRRFNKIVIQVGKDLGQLSERTMLAWEILWGVLKALENKGLLSPDEIEEGRQQIIEQWHEEEAVRKKAVMTPDQMLCEKCLTVGTPDKFIDEENGGFKCSTCSCPDDPYFKEDDDDSESDEVVQQAQ</sequence>
<comment type="caution">
    <text evidence="1">The sequence shown here is derived from an EMBL/GenBank/DDBJ whole genome shotgun (WGS) entry which is preliminary data.</text>
</comment>
<gene>
    <name evidence="1" type="ORF">S01H1_06180</name>
</gene>